<dbReference type="AlphaFoldDB" id="A0A9Q1B0G3"/>
<feature type="transmembrane region" description="Helical" evidence="1">
    <location>
        <begin position="12"/>
        <end position="33"/>
    </location>
</feature>
<keyword evidence="1" id="KW-0812">Transmembrane</keyword>
<evidence type="ECO:0000313" key="2">
    <source>
        <dbReference type="EMBL" id="KAJ7325274.1"/>
    </source>
</evidence>
<sequence>MRDLAIEVGIRVLLFGVFVNTLHLVEMLTMLAACKLSADVSSINNLLVMVFCLEGRDYDQQSAFRI</sequence>
<evidence type="ECO:0000313" key="3">
    <source>
        <dbReference type="Proteomes" id="UP001142489"/>
    </source>
</evidence>
<organism evidence="2 3">
    <name type="scientific">Phrynocephalus forsythii</name>
    <dbReference type="NCBI Taxonomy" id="171643"/>
    <lineage>
        <taxon>Eukaryota</taxon>
        <taxon>Metazoa</taxon>
        <taxon>Chordata</taxon>
        <taxon>Craniata</taxon>
        <taxon>Vertebrata</taxon>
        <taxon>Euteleostomi</taxon>
        <taxon>Lepidosauria</taxon>
        <taxon>Squamata</taxon>
        <taxon>Bifurcata</taxon>
        <taxon>Unidentata</taxon>
        <taxon>Episquamata</taxon>
        <taxon>Toxicofera</taxon>
        <taxon>Iguania</taxon>
        <taxon>Acrodonta</taxon>
        <taxon>Agamidae</taxon>
        <taxon>Agaminae</taxon>
        <taxon>Phrynocephalus</taxon>
    </lineage>
</organism>
<gene>
    <name evidence="2" type="ORF">JRQ81_018294</name>
</gene>
<keyword evidence="1" id="KW-1133">Transmembrane helix</keyword>
<reference evidence="2" key="1">
    <citation type="journal article" date="2023" name="DNA Res.">
        <title>Chromosome-level genome assembly of Phrynocephalus forsythii using third-generation DNA sequencing and Hi-C analysis.</title>
        <authorList>
            <person name="Qi Y."/>
            <person name="Zhao W."/>
            <person name="Zhao Y."/>
            <person name="Niu C."/>
            <person name="Cao S."/>
            <person name="Zhang Y."/>
        </authorList>
    </citation>
    <scope>NUCLEOTIDE SEQUENCE</scope>
    <source>
        <tissue evidence="2">Muscle</tissue>
    </source>
</reference>
<dbReference type="EMBL" id="JAPFRF010000008">
    <property type="protein sequence ID" value="KAJ7325274.1"/>
    <property type="molecule type" value="Genomic_DNA"/>
</dbReference>
<dbReference type="OrthoDB" id="10030083at2759"/>
<name>A0A9Q1B0G3_9SAUR</name>
<dbReference type="Proteomes" id="UP001142489">
    <property type="component" value="Unassembled WGS sequence"/>
</dbReference>
<keyword evidence="3" id="KW-1185">Reference proteome</keyword>
<accession>A0A9Q1B0G3</accession>
<comment type="caution">
    <text evidence="2">The sequence shown here is derived from an EMBL/GenBank/DDBJ whole genome shotgun (WGS) entry which is preliminary data.</text>
</comment>
<proteinExistence type="predicted"/>
<keyword evidence="1" id="KW-0472">Membrane</keyword>
<protein>
    <submittedName>
        <fullName evidence="2">Uncharacterized protein</fullName>
    </submittedName>
</protein>
<evidence type="ECO:0000256" key="1">
    <source>
        <dbReference type="SAM" id="Phobius"/>
    </source>
</evidence>